<evidence type="ECO:0000256" key="1">
    <source>
        <dbReference type="ARBA" id="ARBA00022723"/>
    </source>
</evidence>
<dbReference type="GO" id="GO:0016102">
    <property type="term" value="P:diterpenoid biosynthetic process"/>
    <property type="evidence" value="ECO:0007669"/>
    <property type="project" value="InterPro"/>
</dbReference>
<dbReference type="Gene3D" id="1.10.600.10">
    <property type="entry name" value="Farnesyl Diphosphate Synthase"/>
    <property type="match status" value="1"/>
</dbReference>
<protein>
    <submittedName>
        <fullName evidence="5">Alpha-farnesene synthase</fullName>
        <ecNumber evidence="5">4.2.3.46</ecNumber>
    </submittedName>
</protein>
<dbReference type="SFLD" id="SFLDS00005">
    <property type="entry name" value="Isoprenoid_Synthase_Type_I"/>
    <property type="match status" value="1"/>
</dbReference>
<dbReference type="AlphaFoldDB" id="A0A2G9HXI0"/>
<comment type="caution">
    <text evidence="5">The sequence shown here is derived from an EMBL/GenBank/DDBJ whole genome shotgun (WGS) entry which is preliminary data.</text>
</comment>
<dbReference type="InterPro" id="IPR050148">
    <property type="entry name" value="Terpene_synthase-like"/>
</dbReference>
<dbReference type="Gene3D" id="1.50.10.130">
    <property type="entry name" value="Terpene synthase, N-terminal domain"/>
    <property type="match status" value="1"/>
</dbReference>
<name>A0A2G9HXI0_9LAMI</name>
<dbReference type="SFLD" id="SFLDG01019">
    <property type="entry name" value="Terpene_Cyclase_Like_1_C_Termi"/>
    <property type="match status" value="1"/>
</dbReference>
<dbReference type="CDD" id="cd00684">
    <property type="entry name" value="Terpene_cyclase_plant_C1"/>
    <property type="match status" value="1"/>
</dbReference>
<reference evidence="6" key="1">
    <citation type="journal article" date="2018" name="Gigascience">
        <title>Genome assembly of the Pink Ipe (Handroanthus impetiginosus, Bignoniaceae), a highly valued, ecologically keystone Neotropical timber forest tree.</title>
        <authorList>
            <person name="Silva-Junior O.B."/>
            <person name="Grattapaglia D."/>
            <person name="Novaes E."/>
            <person name="Collevatti R.G."/>
        </authorList>
    </citation>
    <scope>NUCLEOTIDE SEQUENCE [LARGE SCALE GENOMIC DNA]</scope>
    <source>
        <strain evidence="6">cv. UFG-1</strain>
    </source>
</reference>
<evidence type="ECO:0000313" key="5">
    <source>
        <dbReference type="EMBL" id="PIN22183.1"/>
    </source>
</evidence>
<dbReference type="SUPFAM" id="SSF48239">
    <property type="entry name" value="Terpenoid cyclases/Protein prenyltransferases"/>
    <property type="match status" value="1"/>
</dbReference>
<dbReference type="PANTHER" id="PTHR31225:SF94">
    <property type="entry name" value="ALPHA-FARNESENE SYNTHASE"/>
    <property type="match status" value="1"/>
</dbReference>
<feature type="region of interest" description="Disordered" evidence="2">
    <location>
        <begin position="1"/>
        <end position="33"/>
    </location>
</feature>
<dbReference type="SUPFAM" id="SSF48576">
    <property type="entry name" value="Terpenoid synthases"/>
    <property type="match status" value="1"/>
</dbReference>
<dbReference type="InterPro" id="IPR008949">
    <property type="entry name" value="Isoprenoid_synthase_dom_sf"/>
</dbReference>
<dbReference type="Pfam" id="PF03936">
    <property type="entry name" value="Terpene_synth_C"/>
    <property type="match status" value="1"/>
</dbReference>
<proteinExistence type="predicted"/>
<feature type="domain" description="Terpene synthase metal-binding" evidence="4">
    <location>
        <begin position="263"/>
        <end position="500"/>
    </location>
</feature>
<dbReference type="InterPro" id="IPR005630">
    <property type="entry name" value="Terpene_synthase_metal-bd"/>
</dbReference>
<dbReference type="PANTHER" id="PTHR31225">
    <property type="entry name" value="OS04G0344100 PROTEIN-RELATED"/>
    <property type="match status" value="1"/>
</dbReference>
<dbReference type="FunFam" id="1.10.600.10:FF:000007">
    <property type="entry name" value="Isoprene synthase, chloroplastic"/>
    <property type="match status" value="1"/>
</dbReference>
<dbReference type="Pfam" id="PF01397">
    <property type="entry name" value="Terpene_synth"/>
    <property type="match status" value="1"/>
</dbReference>
<accession>A0A2G9HXI0</accession>
<evidence type="ECO:0000256" key="2">
    <source>
        <dbReference type="SAM" id="MobiDB-lite"/>
    </source>
</evidence>
<evidence type="ECO:0000313" key="6">
    <source>
        <dbReference type="Proteomes" id="UP000231279"/>
    </source>
</evidence>
<feature type="domain" description="Terpene synthase N-terminal" evidence="3">
    <location>
        <begin position="43"/>
        <end position="194"/>
    </location>
</feature>
<dbReference type="OrthoDB" id="1936865at2759"/>
<dbReference type="InterPro" id="IPR034741">
    <property type="entry name" value="Terpene_cyclase-like_1_C"/>
</dbReference>
<dbReference type="EMBL" id="NKXS01000817">
    <property type="protein sequence ID" value="PIN22183.1"/>
    <property type="molecule type" value="Genomic_DNA"/>
</dbReference>
<dbReference type="EC" id="4.2.3.46" evidence="5"/>
<evidence type="ECO:0000259" key="3">
    <source>
        <dbReference type="Pfam" id="PF01397"/>
    </source>
</evidence>
<dbReference type="STRING" id="429701.A0A2G9HXI0"/>
<keyword evidence="6" id="KW-1185">Reference proteome</keyword>
<dbReference type="InterPro" id="IPR001906">
    <property type="entry name" value="Terpene_synth_N"/>
</dbReference>
<evidence type="ECO:0000259" key="4">
    <source>
        <dbReference type="Pfam" id="PF03936"/>
    </source>
</evidence>
<dbReference type="GO" id="GO:0000287">
    <property type="term" value="F:magnesium ion binding"/>
    <property type="evidence" value="ECO:0007669"/>
    <property type="project" value="InterPro"/>
</dbReference>
<dbReference type="InterPro" id="IPR044814">
    <property type="entry name" value="Terpene_cyclase_plant_C1"/>
</dbReference>
<keyword evidence="5" id="KW-0456">Lyase</keyword>
<sequence length="559" mass="65184">MEAQSEPQFSSTQTKNSDFINNNVNDHNQNLPRRTANYTPNMWSYDRLQSLTSIYLETKYKREVEELKEQIWTIFSVVDNPVYKLEFIDRIEKLALSHYFAEEIREAMDDIIACKKMSMISSNMNEDEYLYSTALYFRILRQYGHYVSQDEVLRVMNGDKFITRDAKAMLEISEASYLATEDECLFDRTKAFAAAKNFSCLNPDYYLYSDKCPLHWSVTWFNVKTHVRSQSNTKLLRLAKLSFNTVQAQHQKELKEILRWWRNLGLSEVLTFTRDRVVESFLWAVGVAYEPQYANLRKWLAKAIMLVLIIDDIYDIYGSEYEVEQLTIAVERWDPRGIQQLPEAIKRCFWTLYDTANDIDLEIQKEKGWNSVLPHLKKAWTDFCKALLVEAKWYHSGHTPFLQEYLDNGWISSSGPVLSLHVLFGVGEDITQTISVFNNSTEIIRQSSLIIRLCNDLGTSQAEVERGDVASSILCYMREANVVEGKAREYMKNLELHSWRKINGLYMASLTWEKPMLRYVINTARVANFIYQNGDGFGVQNQETRDQVLSCLVEPLPLV</sequence>
<dbReference type="InterPro" id="IPR036965">
    <property type="entry name" value="Terpene_synth_N_sf"/>
</dbReference>
<gene>
    <name evidence="5" type="ORF">CDL12_05103</name>
</gene>
<dbReference type="Proteomes" id="UP000231279">
    <property type="component" value="Unassembled WGS sequence"/>
</dbReference>
<organism evidence="5 6">
    <name type="scientific">Handroanthus impetiginosus</name>
    <dbReference type="NCBI Taxonomy" id="429701"/>
    <lineage>
        <taxon>Eukaryota</taxon>
        <taxon>Viridiplantae</taxon>
        <taxon>Streptophyta</taxon>
        <taxon>Embryophyta</taxon>
        <taxon>Tracheophyta</taxon>
        <taxon>Spermatophyta</taxon>
        <taxon>Magnoliopsida</taxon>
        <taxon>eudicotyledons</taxon>
        <taxon>Gunneridae</taxon>
        <taxon>Pentapetalae</taxon>
        <taxon>asterids</taxon>
        <taxon>lamiids</taxon>
        <taxon>Lamiales</taxon>
        <taxon>Bignoniaceae</taxon>
        <taxon>Crescentiina</taxon>
        <taxon>Tabebuia alliance</taxon>
        <taxon>Handroanthus</taxon>
    </lineage>
</organism>
<keyword evidence="1" id="KW-0479">Metal-binding</keyword>
<dbReference type="GO" id="GO:0010333">
    <property type="term" value="F:terpene synthase activity"/>
    <property type="evidence" value="ECO:0007669"/>
    <property type="project" value="InterPro"/>
</dbReference>
<dbReference type="InterPro" id="IPR008930">
    <property type="entry name" value="Terpenoid_cyclase/PrenylTrfase"/>
</dbReference>